<dbReference type="eggNOG" id="COG3462">
    <property type="taxonomic scope" value="Bacteria"/>
</dbReference>
<evidence type="ECO:0000313" key="4">
    <source>
        <dbReference type="EMBL" id="EIM05977.1"/>
    </source>
</evidence>
<name>A0A1C7DL36_9BACL</name>
<reference evidence="3" key="3">
    <citation type="submission" date="2016-10" db="EMBL/GenBank/DDBJ databases">
        <authorList>
            <person name="See-Too W.S."/>
        </authorList>
    </citation>
    <scope>NUCLEOTIDE SEQUENCE</scope>
    <source>
        <strain evidence="3">DSM 14505</strain>
    </source>
</reference>
<feature type="domain" description="SHOCT" evidence="2">
    <location>
        <begin position="56"/>
        <end position="83"/>
    </location>
</feature>
<evidence type="ECO:0000313" key="5">
    <source>
        <dbReference type="Proteomes" id="UP000004725"/>
    </source>
</evidence>
<evidence type="ECO:0000313" key="6">
    <source>
        <dbReference type="Proteomes" id="UP000092661"/>
    </source>
</evidence>
<dbReference type="Proteomes" id="UP000004725">
    <property type="component" value="Unassembled WGS sequence"/>
</dbReference>
<gene>
    <name evidence="4" type="ORF">A1A1_13572</name>
    <name evidence="3" type="ORF">BBH88_17585</name>
</gene>
<reference evidence="6" key="2">
    <citation type="submission" date="2016-07" db="EMBL/GenBank/DDBJ databases">
        <authorList>
            <person name="See-Too W.S."/>
        </authorList>
    </citation>
    <scope>NUCLEOTIDE SEQUENCE [LARGE SCALE GENOMIC DNA]</scope>
    <source>
        <strain evidence="6">DSM 14505</strain>
    </source>
</reference>
<organism evidence="4 5">
    <name type="scientific">Planococcus antarcticus DSM 14505</name>
    <dbReference type="NCBI Taxonomy" id="1185653"/>
    <lineage>
        <taxon>Bacteria</taxon>
        <taxon>Bacillati</taxon>
        <taxon>Bacillota</taxon>
        <taxon>Bacilli</taxon>
        <taxon>Bacillales</taxon>
        <taxon>Caryophanaceae</taxon>
        <taxon>Planococcus</taxon>
    </lineage>
</organism>
<accession>A0A1C7DL36</accession>
<keyword evidence="1" id="KW-0812">Transmembrane</keyword>
<reference evidence="4 5" key="1">
    <citation type="journal article" date="2012" name="J. Bacteriol.">
        <title>Genome Sequence of the Antarctic Psychrophile Bacterium Planococcus antarcticus DSM 14505.</title>
        <authorList>
            <person name="Margolles A."/>
            <person name="Gueimonde M."/>
            <person name="Sanchez B."/>
        </authorList>
    </citation>
    <scope>NUCLEOTIDE SEQUENCE [LARGE SCALE GENOMIC DNA]</scope>
    <source>
        <strain evidence="4 5">DSM 14505</strain>
    </source>
</reference>
<proteinExistence type="predicted"/>
<dbReference type="AlphaFoldDB" id="A0A1C7DL36"/>
<keyword evidence="1" id="KW-0472">Membrane</keyword>
<dbReference type="KEGG" id="pana:BBH88_17585"/>
<dbReference type="Pfam" id="PF09851">
    <property type="entry name" value="SHOCT"/>
    <property type="match status" value="1"/>
</dbReference>
<dbReference type="Proteomes" id="UP000092661">
    <property type="component" value="Chromosome"/>
</dbReference>
<dbReference type="InterPro" id="IPR018649">
    <property type="entry name" value="SHOCT"/>
</dbReference>
<dbReference type="EMBL" id="CP016534">
    <property type="protein sequence ID" value="ANU11933.1"/>
    <property type="molecule type" value="Genomic_DNA"/>
</dbReference>
<keyword evidence="1" id="KW-1133">Transmembrane helix</keyword>
<evidence type="ECO:0000259" key="2">
    <source>
        <dbReference type="Pfam" id="PF09851"/>
    </source>
</evidence>
<evidence type="ECO:0000256" key="1">
    <source>
        <dbReference type="SAM" id="Phobius"/>
    </source>
</evidence>
<dbReference type="EMBL" id="AJYB01000044">
    <property type="protein sequence ID" value="EIM05977.1"/>
    <property type="molecule type" value="Genomic_DNA"/>
</dbReference>
<protein>
    <recommendedName>
        <fullName evidence="2">SHOCT domain-containing protein</fullName>
    </recommendedName>
</protein>
<feature type="transmembrane region" description="Helical" evidence="1">
    <location>
        <begin position="12"/>
        <end position="35"/>
    </location>
</feature>
<dbReference type="RefSeq" id="WP_006830676.1">
    <property type="nucleotide sequence ID" value="NZ_AJYB01000044.1"/>
</dbReference>
<evidence type="ECO:0000313" key="3">
    <source>
        <dbReference type="EMBL" id="ANU11933.1"/>
    </source>
</evidence>
<sequence length="83" mass="9037">MMGPGWGMGWEMGMGGGVWVIVGLLVIVGVAVYYFTKNKNNSYNGSNNSQQVPGKDALEIAKNRLAKGEITTEEFEEIKKALL</sequence>
<keyword evidence="6" id="KW-1185">Reference proteome</keyword>